<comment type="caution">
    <text evidence="2">The sequence shown here is derived from an EMBL/GenBank/DDBJ whole genome shotgun (WGS) entry which is preliminary data.</text>
</comment>
<keyword evidence="3" id="KW-1185">Reference proteome</keyword>
<feature type="region of interest" description="Disordered" evidence="1">
    <location>
        <begin position="19"/>
        <end position="52"/>
    </location>
</feature>
<accession>A0ABQ0RT14</accession>
<evidence type="ECO:0000313" key="2">
    <source>
        <dbReference type="EMBL" id="GEC23811.1"/>
    </source>
</evidence>
<dbReference type="Proteomes" id="UP000320693">
    <property type="component" value="Unassembled WGS sequence"/>
</dbReference>
<gene>
    <name evidence="2" type="ORF">PSA01_08400</name>
</gene>
<protein>
    <submittedName>
        <fullName evidence="2">Uncharacterized protein</fullName>
    </submittedName>
</protein>
<reference evidence="2 3" key="1">
    <citation type="submission" date="2019-06" db="EMBL/GenBank/DDBJ databases">
        <title>Whole genome shotgun sequence of Pseudonocardia saturnea NBRC 14499.</title>
        <authorList>
            <person name="Hosoyama A."/>
            <person name="Uohara A."/>
            <person name="Ohji S."/>
            <person name="Ichikawa N."/>
        </authorList>
    </citation>
    <scope>NUCLEOTIDE SEQUENCE [LARGE SCALE GENOMIC DNA]</scope>
    <source>
        <strain evidence="2 3">NBRC 14499</strain>
    </source>
</reference>
<evidence type="ECO:0000313" key="3">
    <source>
        <dbReference type="Proteomes" id="UP000320693"/>
    </source>
</evidence>
<sequence length="62" mass="6124">MATVSLMVGDPFSVEDVRPAAPGGLRTGPFQGALNRSGTATSGDPGHPTTRIGARIGAVSCG</sequence>
<organism evidence="2 3">
    <name type="scientific">Pseudonocardia saturnea</name>
    <dbReference type="NCBI Taxonomy" id="33909"/>
    <lineage>
        <taxon>Bacteria</taxon>
        <taxon>Bacillati</taxon>
        <taxon>Actinomycetota</taxon>
        <taxon>Actinomycetes</taxon>
        <taxon>Pseudonocardiales</taxon>
        <taxon>Pseudonocardiaceae</taxon>
        <taxon>Pseudonocardia</taxon>
    </lineage>
</organism>
<evidence type="ECO:0000256" key="1">
    <source>
        <dbReference type="SAM" id="MobiDB-lite"/>
    </source>
</evidence>
<dbReference type="EMBL" id="BJNH01000011">
    <property type="protein sequence ID" value="GEC23811.1"/>
    <property type="molecule type" value="Genomic_DNA"/>
</dbReference>
<name>A0ABQ0RT14_9PSEU</name>
<proteinExistence type="predicted"/>